<evidence type="ECO:0000256" key="1">
    <source>
        <dbReference type="SAM" id="MobiDB-lite"/>
    </source>
</evidence>
<dbReference type="RefSeq" id="WP_101712821.1">
    <property type="nucleotide sequence ID" value="NZ_CP026100.1"/>
</dbReference>
<dbReference type="AlphaFoldDB" id="A0A2N5CV78"/>
<dbReference type="GO" id="GO:0055085">
    <property type="term" value="P:transmembrane transport"/>
    <property type="evidence" value="ECO:0007669"/>
    <property type="project" value="InterPro"/>
</dbReference>
<feature type="compositionally biased region" description="Low complexity" evidence="1">
    <location>
        <begin position="433"/>
        <end position="445"/>
    </location>
</feature>
<feature type="domain" description="TonB C-terminal" evidence="3">
    <location>
        <begin position="346"/>
        <end position="424"/>
    </location>
</feature>
<keyword evidence="2" id="KW-0732">Signal</keyword>
<reference evidence="4 7" key="2">
    <citation type="submission" date="2018-01" db="EMBL/GenBank/DDBJ databases">
        <title>Complete genome sequence of Caulobacter flavus RHGG3.</title>
        <authorList>
            <person name="Yang E."/>
        </authorList>
    </citation>
    <scope>NUCLEOTIDE SEQUENCE [LARGE SCALE GENOMIC DNA]</scope>
    <source>
        <strain evidence="4 7">RHGG3</strain>
    </source>
</reference>
<reference evidence="5 6" key="1">
    <citation type="submission" date="2017-12" db="EMBL/GenBank/DDBJ databases">
        <title>The genome sequence of Caulobacter flavus CGMCC1 15093.</title>
        <authorList>
            <person name="Gao J."/>
            <person name="Mao X."/>
            <person name="Sun J."/>
        </authorList>
    </citation>
    <scope>NUCLEOTIDE SEQUENCE [LARGE SCALE GENOMIC DNA]</scope>
    <source>
        <strain evidence="5 6">CGMCC1 15093</strain>
    </source>
</reference>
<dbReference type="SUPFAM" id="SSF74653">
    <property type="entry name" value="TolA/TonB C-terminal domain"/>
    <property type="match status" value="2"/>
</dbReference>
<accession>A0A2N5CV78</accession>
<dbReference type="Proteomes" id="UP000234483">
    <property type="component" value="Unassembled WGS sequence"/>
</dbReference>
<feature type="domain" description="TonB C-terminal" evidence="3">
    <location>
        <begin position="138"/>
        <end position="212"/>
    </location>
</feature>
<proteinExistence type="predicted"/>
<protein>
    <recommendedName>
        <fullName evidence="3">TonB C-terminal domain-containing protein</fullName>
    </recommendedName>
</protein>
<dbReference type="EMBL" id="CP026100">
    <property type="protein sequence ID" value="AYV45480.1"/>
    <property type="molecule type" value="Genomic_DNA"/>
</dbReference>
<dbReference type="InterPro" id="IPR037682">
    <property type="entry name" value="TonB_C"/>
</dbReference>
<feature type="region of interest" description="Disordered" evidence="1">
    <location>
        <begin position="422"/>
        <end position="445"/>
    </location>
</feature>
<dbReference type="OrthoDB" id="7201913at2"/>
<sequence length="445" mass="46509">MSFIRSGSVAALLALAVLPSTSVAAEGDRVGFASRPRQAEIKAAFPAGATVTGEVEVECVVADKGALAECKVLSEYPMNRGFGDAALGLSDRYKAKLKDEAGASSVGRKISYSLDFLAPGDANPDWMRKPTAEEMAGVFPVAAVKAGVDGRASIRCRVTVEGFLDRCKVLSETPPGMGFGPAALALSPQFRMSPKIRGGQKVESEISLPIAWAGIADGGFAPLGKKRLIIDPPWKSAPSLAQVEAAWPKGAEGLDTGQAAIRCRLKGDGGLQSCDVISEIPKGKGFGKAAEALAEHFVVSLAPGDAKVANLVQVDVPVRFRAPGAGGRQLTKPRWIQMAQAEAVALAFPQAARKAGVRNGLGVVSCMVTAEGRLTDCQAVREDPVGLDFAASAMIVAGTMRMNPWTTEGEPVDAQRIRLPIRFEDAPEEQQAEETPAAPAAPAKP</sequence>
<evidence type="ECO:0000256" key="2">
    <source>
        <dbReference type="SAM" id="SignalP"/>
    </source>
</evidence>
<evidence type="ECO:0000313" key="6">
    <source>
        <dbReference type="Proteomes" id="UP000234483"/>
    </source>
</evidence>
<evidence type="ECO:0000313" key="4">
    <source>
        <dbReference type="EMBL" id="AYV45480.1"/>
    </source>
</evidence>
<gene>
    <name evidence="4" type="ORF">C1707_04035</name>
    <name evidence="5" type="ORF">CFHF_09750</name>
</gene>
<dbReference type="Pfam" id="PF03544">
    <property type="entry name" value="TonB_C"/>
    <property type="match status" value="2"/>
</dbReference>
<evidence type="ECO:0000313" key="7">
    <source>
        <dbReference type="Proteomes" id="UP000281192"/>
    </source>
</evidence>
<dbReference type="Gene3D" id="3.30.1150.10">
    <property type="match status" value="2"/>
</dbReference>
<dbReference type="EMBL" id="PJRQ01000017">
    <property type="protein sequence ID" value="PLR17712.1"/>
    <property type="molecule type" value="Genomic_DNA"/>
</dbReference>
<keyword evidence="7" id="KW-1185">Reference proteome</keyword>
<evidence type="ECO:0000313" key="5">
    <source>
        <dbReference type="EMBL" id="PLR17712.1"/>
    </source>
</evidence>
<evidence type="ECO:0000259" key="3">
    <source>
        <dbReference type="Pfam" id="PF03544"/>
    </source>
</evidence>
<feature type="signal peptide" evidence="2">
    <location>
        <begin position="1"/>
        <end position="24"/>
    </location>
</feature>
<feature type="chain" id="PRO_5044226602" description="TonB C-terminal domain-containing protein" evidence="2">
    <location>
        <begin position="25"/>
        <end position="445"/>
    </location>
</feature>
<name>A0A2N5CV78_9CAUL</name>
<dbReference type="KEGG" id="cfh:C1707_04035"/>
<organism evidence="5 6">
    <name type="scientific">Caulobacter flavus</name>
    <dbReference type="NCBI Taxonomy" id="1679497"/>
    <lineage>
        <taxon>Bacteria</taxon>
        <taxon>Pseudomonadati</taxon>
        <taxon>Pseudomonadota</taxon>
        <taxon>Alphaproteobacteria</taxon>
        <taxon>Caulobacterales</taxon>
        <taxon>Caulobacteraceae</taxon>
        <taxon>Caulobacter</taxon>
    </lineage>
</organism>
<dbReference type="Proteomes" id="UP000281192">
    <property type="component" value="Chromosome"/>
</dbReference>